<keyword evidence="2" id="KW-0812">Transmembrane</keyword>
<evidence type="ECO:0000313" key="3">
    <source>
        <dbReference type="EMBL" id="GFR84040.1"/>
    </source>
</evidence>
<comment type="caution">
    <text evidence="3">The sequence shown here is derived from an EMBL/GenBank/DDBJ whole genome shotgun (WGS) entry which is preliminary data.</text>
</comment>
<evidence type="ECO:0000256" key="1">
    <source>
        <dbReference type="SAM" id="MobiDB-lite"/>
    </source>
</evidence>
<name>A0AAV4GG47_9GAST</name>
<organism evidence="3 4">
    <name type="scientific">Elysia marginata</name>
    <dbReference type="NCBI Taxonomy" id="1093978"/>
    <lineage>
        <taxon>Eukaryota</taxon>
        <taxon>Metazoa</taxon>
        <taxon>Spiralia</taxon>
        <taxon>Lophotrochozoa</taxon>
        <taxon>Mollusca</taxon>
        <taxon>Gastropoda</taxon>
        <taxon>Heterobranchia</taxon>
        <taxon>Euthyneura</taxon>
        <taxon>Panpulmonata</taxon>
        <taxon>Sacoglossa</taxon>
        <taxon>Placobranchoidea</taxon>
        <taxon>Plakobranchidae</taxon>
        <taxon>Elysia</taxon>
    </lineage>
</organism>
<feature type="transmembrane region" description="Helical" evidence="2">
    <location>
        <begin position="79"/>
        <end position="98"/>
    </location>
</feature>
<feature type="compositionally biased region" description="Acidic residues" evidence="1">
    <location>
        <begin position="1"/>
        <end position="14"/>
    </location>
</feature>
<evidence type="ECO:0000313" key="4">
    <source>
        <dbReference type="Proteomes" id="UP000762676"/>
    </source>
</evidence>
<dbReference type="Proteomes" id="UP000762676">
    <property type="component" value="Unassembled WGS sequence"/>
</dbReference>
<feature type="transmembrane region" description="Helical" evidence="2">
    <location>
        <begin position="54"/>
        <end position="73"/>
    </location>
</feature>
<feature type="region of interest" description="Disordered" evidence="1">
    <location>
        <begin position="1"/>
        <end position="44"/>
    </location>
</feature>
<dbReference type="AlphaFoldDB" id="A0AAV4GG47"/>
<keyword evidence="4" id="KW-1185">Reference proteome</keyword>
<sequence length="99" mass="10208">MHGDDKDDGYDNDDEGNKTGEGKSPLTGPRGKKSANPTASETEASVCPEINGTLLCYLTWVVVVVTVVVEVAAAVVTALVVVVVVVIAEVVVVVVVVVT</sequence>
<protein>
    <submittedName>
        <fullName evidence="3">Uncharacterized protein</fullName>
    </submittedName>
</protein>
<keyword evidence="2" id="KW-0472">Membrane</keyword>
<dbReference type="EMBL" id="BMAT01008390">
    <property type="protein sequence ID" value="GFR84040.1"/>
    <property type="molecule type" value="Genomic_DNA"/>
</dbReference>
<accession>A0AAV4GG47</accession>
<gene>
    <name evidence="3" type="ORF">ElyMa_004140700</name>
</gene>
<reference evidence="3 4" key="1">
    <citation type="journal article" date="2021" name="Elife">
        <title>Chloroplast acquisition without the gene transfer in kleptoplastic sea slugs, Plakobranchus ocellatus.</title>
        <authorList>
            <person name="Maeda T."/>
            <person name="Takahashi S."/>
            <person name="Yoshida T."/>
            <person name="Shimamura S."/>
            <person name="Takaki Y."/>
            <person name="Nagai Y."/>
            <person name="Toyoda A."/>
            <person name="Suzuki Y."/>
            <person name="Arimoto A."/>
            <person name="Ishii H."/>
            <person name="Satoh N."/>
            <person name="Nishiyama T."/>
            <person name="Hasebe M."/>
            <person name="Maruyama T."/>
            <person name="Minagawa J."/>
            <person name="Obokata J."/>
            <person name="Shigenobu S."/>
        </authorList>
    </citation>
    <scope>NUCLEOTIDE SEQUENCE [LARGE SCALE GENOMIC DNA]</scope>
</reference>
<keyword evidence="2" id="KW-1133">Transmembrane helix</keyword>
<proteinExistence type="predicted"/>
<evidence type="ECO:0000256" key="2">
    <source>
        <dbReference type="SAM" id="Phobius"/>
    </source>
</evidence>